<organism evidence="1 2">
    <name type="scientific">Tripterygium wilfordii</name>
    <name type="common">Thunder God vine</name>
    <dbReference type="NCBI Taxonomy" id="458696"/>
    <lineage>
        <taxon>Eukaryota</taxon>
        <taxon>Viridiplantae</taxon>
        <taxon>Streptophyta</taxon>
        <taxon>Embryophyta</taxon>
        <taxon>Tracheophyta</taxon>
        <taxon>Spermatophyta</taxon>
        <taxon>Magnoliopsida</taxon>
        <taxon>eudicotyledons</taxon>
        <taxon>Gunneridae</taxon>
        <taxon>Pentapetalae</taxon>
        <taxon>rosids</taxon>
        <taxon>fabids</taxon>
        <taxon>Celastrales</taxon>
        <taxon>Celastraceae</taxon>
        <taxon>Tripterygium</taxon>
    </lineage>
</organism>
<sequence>MAVRIPLFQVPPSIAAPPQRFSTKLHTSGLKSSKSNGFSMFAVQCAFVVCIGFCIVTCSASNGREPDSIDDSVKSVDQVREEKRHAQLSARIASGEFTARQSGFPSQLRNGLSKLGISHELLGFLFKWIETTENYPKIPEAKGQISAICSEAFFIPLYELYLTYGGIFIQVEFWTKGLCLLICCCYLFLALFQAEDDEGILAEILDFVMGKGLIPADGEIWCVRRPAIVPSIASNGLSEIRAAEAALFFMFSPVLTASSTPC</sequence>
<gene>
    <name evidence="1" type="ORF">HS088_TW18G00829</name>
</gene>
<evidence type="ECO:0000313" key="2">
    <source>
        <dbReference type="Proteomes" id="UP000593562"/>
    </source>
</evidence>
<proteinExistence type="predicted"/>
<protein>
    <submittedName>
        <fullName evidence="1">Protein LUTEIN DEFICIENT 5 chloroplastic isoform X1</fullName>
    </submittedName>
</protein>
<dbReference type="Proteomes" id="UP000593562">
    <property type="component" value="Unassembled WGS sequence"/>
</dbReference>
<evidence type="ECO:0000313" key="1">
    <source>
        <dbReference type="EMBL" id="KAF5732140.1"/>
    </source>
</evidence>
<dbReference type="InParanoid" id="A0A7J7CDH4"/>
<accession>A0A7J7CDH4</accession>
<dbReference type="EMBL" id="JAAARO010000018">
    <property type="protein sequence ID" value="KAF5732140.1"/>
    <property type="molecule type" value="Genomic_DNA"/>
</dbReference>
<reference evidence="1 2" key="1">
    <citation type="journal article" date="2020" name="Nat. Commun.">
        <title>Genome of Tripterygium wilfordii and identification of cytochrome P450 involved in triptolide biosynthesis.</title>
        <authorList>
            <person name="Tu L."/>
            <person name="Su P."/>
            <person name="Zhang Z."/>
            <person name="Gao L."/>
            <person name="Wang J."/>
            <person name="Hu T."/>
            <person name="Zhou J."/>
            <person name="Zhang Y."/>
            <person name="Zhao Y."/>
            <person name="Liu Y."/>
            <person name="Song Y."/>
            <person name="Tong Y."/>
            <person name="Lu Y."/>
            <person name="Yang J."/>
            <person name="Xu C."/>
            <person name="Jia M."/>
            <person name="Peters R.J."/>
            <person name="Huang L."/>
            <person name="Gao W."/>
        </authorList>
    </citation>
    <scope>NUCLEOTIDE SEQUENCE [LARGE SCALE GENOMIC DNA]</scope>
    <source>
        <strain evidence="2">cv. XIE 37</strain>
        <tissue evidence="1">Leaf</tissue>
    </source>
</reference>
<name>A0A7J7CDH4_TRIWF</name>
<comment type="caution">
    <text evidence="1">The sequence shown here is derived from an EMBL/GenBank/DDBJ whole genome shotgun (WGS) entry which is preliminary data.</text>
</comment>
<keyword evidence="2" id="KW-1185">Reference proteome</keyword>
<dbReference type="AlphaFoldDB" id="A0A7J7CDH4"/>